<dbReference type="SMART" id="SM00228">
    <property type="entry name" value="PDZ"/>
    <property type="match status" value="1"/>
</dbReference>
<feature type="domain" description="PH" evidence="1">
    <location>
        <begin position="259"/>
        <end position="343"/>
    </location>
</feature>
<dbReference type="InterPro" id="IPR001849">
    <property type="entry name" value="PH_domain"/>
</dbReference>
<dbReference type="InterPro" id="IPR011993">
    <property type="entry name" value="PH-like_dom_sf"/>
</dbReference>
<dbReference type="InterPro" id="IPR036034">
    <property type="entry name" value="PDZ_sf"/>
</dbReference>
<proteinExistence type="predicted"/>
<dbReference type="SUPFAM" id="SSF50156">
    <property type="entry name" value="PDZ domain-like"/>
    <property type="match status" value="1"/>
</dbReference>
<sequence length="343" mass="38783">MCVLDGTGYPFDEEESLRRRLENVMQMMLVVWSTQEKALRVVNDECDKKVVVKRKSGEFGFRIHGSRPVVVSAIEPDTPAETSGLEVGDIVLSVNGVSILEASHSDVVKLAHAGSDILELEVARTSSTLTATTTEEKFVLISGFLSRRGSNDRWHQRWFTLKNDNCLYYFKSQTETQPIGALMLFNYKFKFTPESGMANSFILQKEGAKSFELCADTMESAQKWKAQLEKAMEVDPNGEGQWFNVSCELLQRPASSVPQPDCFGHLTQLEDKWRRRYCVLKDTALLLYADSTASRALAVACLQGYRVQSSGVSGKRFSFEVVPPESKQKHFYFYTDTEMDKKR</sequence>
<accession>A0ABR1ARA4</accession>
<dbReference type="Proteomes" id="UP001359485">
    <property type="component" value="Unassembled WGS sequence"/>
</dbReference>
<keyword evidence="4" id="KW-1185">Reference proteome</keyword>
<dbReference type="Gene3D" id="2.30.42.10">
    <property type="match status" value="1"/>
</dbReference>
<evidence type="ECO:0000259" key="2">
    <source>
        <dbReference type="PROSITE" id="PS50106"/>
    </source>
</evidence>
<name>A0ABR1ARA4_POLSC</name>
<dbReference type="SUPFAM" id="SSF50729">
    <property type="entry name" value="PH domain-like"/>
    <property type="match status" value="2"/>
</dbReference>
<dbReference type="PROSITE" id="PS50003">
    <property type="entry name" value="PH_DOMAIN"/>
    <property type="match status" value="2"/>
</dbReference>
<dbReference type="PANTHER" id="PTHR47644">
    <property type="entry name" value="AGAP008221-PA"/>
    <property type="match status" value="1"/>
</dbReference>
<dbReference type="PROSITE" id="PS50106">
    <property type="entry name" value="PDZ"/>
    <property type="match status" value="1"/>
</dbReference>
<dbReference type="EMBL" id="JAWJWF010000045">
    <property type="protein sequence ID" value="KAK6626475.1"/>
    <property type="molecule type" value="Genomic_DNA"/>
</dbReference>
<feature type="domain" description="PDZ" evidence="2">
    <location>
        <begin position="48"/>
        <end position="126"/>
    </location>
</feature>
<gene>
    <name evidence="3" type="ORF">RUM44_008948</name>
</gene>
<evidence type="ECO:0000313" key="3">
    <source>
        <dbReference type="EMBL" id="KAK6626475.1"/>
    </source>
</evidence>
<dbReference type="Pfam" id="PF00595">
    <property type="entry name" value="PDZ"/>
    <property type="match status" value="1"/>
</dbReference>
<dbReference type="Gene3D" id="2.30.29.30">
    <property type="entry name" value="Pleckstrin-homology domain (PH domain)/Phosphotyrosine-binding domain (PTB)"/>
    <property type="match status" value="2"/>
</dbReference>
<comment type="caution">
    <text evidence="3">The sequence shown here is derived from an EMBL/GenBank/DDBJ whole genome shotgun (WGS) entry which is preliminary data.</text>
</comment>
<feature type="domain" description="PH" evidence="1">
    <location>
        <begin position="138"/>
        <end position="233"/>
    </location>
</feature>
<evidence type="ECO:0000313" key="4">
    <source>
        <dbReference type="Proteomes" id="UP001359485"/>
    </source>
</evidence>
<reference evidence="3 4" key="1">
    <citation type="submission" date="2023-09" db="EMBL/GenBank/DDBJ databases">
        <title>Genomes of two closely related lineages of the louse Polyplax serrata with different host specificities.</title>
        <authorList>
            <person name="Martinu J."/>
            <person name="Tarabai H."/>
            <person name="Stefka J."/>
            <person name="Hypsa V."/>
        </authorList>
    </citation>
    <scope>NUCLEOTIDE SEQUENCE [LARGE SCALE GENOMIC DNA]</scope>
    <source>
        <strain evidence="3">98ZLc_SE</strain>
    </source>
</reference>
<protein>
    <submittedName>
        <fullName evidence="3">Uncharacterized protein</fullName>
    </submittedName>
</protein>
<dbReference type="InterPro" id="IPR001478">
    <property type="entry name" value="PDZ"/>
</dbReference>
<dbReference type="SMART" id="SM00233">
    <property type="entry name" value="PH"/>
    <property type="match status" value="2"/>
</dbReference>
<dbReference type="Pfam" id="PF00169">
    <property type="entry name" value="PH"/>
    <property type="match status" value="2"/>
</dbReference>
<dbReference type="PANTHER" id="PTHR47644:SF1">
    <property type="entry name" value="PDZ DOMAIN-CONTAINING PROTEIN"/>
    <property type="match status" value="1"/>
</dbReference>
<evidence type="ECO:0000259" key="1">
    <source>
        <dbReference type="PROSITE" id="PS50003"/>
    </source>
</evidence>
<organism evidence="3 4">
    <name type="scientific">Polyplax serrata</name>
    <name type="common">Common mouse louse</name>
    <dbReference type="NCBI Taxonomy" id="468196"/>
    <lineage>
        <taxon>Eukaryota</taxon>
        <taxon>Metazoa</taxon>
        <taxon>Ecdysozoa</taxon>
        <taxon>Arthropoda</taxon>
        <taxon>Hexapoda</taxon>
        <taxon>Insecta</taxon>
        <taxon>Pterygota</taxon>
        <taxon>Neoptera</taxon>
        <taxon>Paraneoptera</taxon>
        <taxon>Psocodea</taxon>
        <taxon>Troctomorpha</taxon>
        <taxon>Phthiraptera</taxon>
        <taxon>Anoplura</taxon>
        <taxon>Polyplacidae</taxon>
        <taxon>Polyplax</taxon>
    </lineage>
</organism>